<organism evidence="2 3">
    <name type="scientific">Prevotella melaninogenica</name>
    <dbReference type="NCBI Taxonomy" id="28132"/>
    <lineage>
        <taxon>Bacteria</taxon>
        <taxon>Pseudomonadati</taxon>
        <taxon>Bacteroidota</taxon>
        <taxon>Bacteroidia</taxon>
        <taxon>Bacteroidales</taxon>
        <taxon>Prevotellaceae</taxon>
        <taxon>Prevotella</taxon>
    </lineage>
</organism>
<name>A0A7D4FV00_9BACT</name>
<keyword evidence="1" id="KW-1133">Transmembrane helix</keyword>
<reference evidence="2 3" key="1">
    <citation type="submission" date="2020-05" db="EMBL/GenBank/DDBJ databases">
        <title>FDA dAtabase for Regulatory Grade micrObial Sequences (FDA-ARGOS): Supporting development and validation of Infectious Disease Dx tests.</title>
        <authorList>
            <person name="Moreno J."/>
            <person name="Tallon L."/>
            <person name="Sadzewicz L."/>
            <person name="Zhao X."/>
            <person name="Vavikolanu K."/>
            <person name="Mehta A."/>
            <person name="Aluvathingal J."/>
            <person name="Nadendla S."/>
            <person name="Myers T."/>
            <person name="Yan Y."/>
            <person name="Sichtig H."/>
        </authorList>
    </citation>
    <scope>NUCLEOTIDE SEQUENCE [LARGE SCALE GENOMIC DNA]</scope>
    <source>
        <strain evidence="2 3">FDAARGOS_760</strain>
    </source>
</reference>
<dbReference type="EMBL" id="CP054011">
    <property type="protein sequence ID" value="QKH89848.1"/>
    <property type="molecule type" value="Genomic_DNA"/>
</dbReference>
<keyword evidence="1" id="KW-0472">Membrane</keyword>
<sequence length="122" mass="14017">MKCIGWLCLGASLLILYYFYNPVTTLWAPKCLLKVATGLQCPGCGIQRALHALLQGRFSEAIHYNYFLLFSGPYILSFGVRALLPKGKAKDSLTKVIEDKRLIWLYIILFFIWFIVRNILKI</sequence>
<keyword evidence="1" id="KW-0812">Transmembrane</keyword>
<dbReference type="InterPro" id="IPR021215">
    <property type="entry name" value="DUF2752"/>
</dbReference>
<evidence type="ECO:0000313" key="2">
    <source>
        <dbReference type="EMBL" id="QKH89848.1"/>
    </source>
</evidence>
<dbReference type="Pfam" id="PF10825">
    <property type="entry name" value="DUF2752"/>
    <property type="match status" value="1"/>
</dbReference>
<feature type="transmembrane region" description="Helical" evidence="1">
    <location>
        <begin position="5"/>
        <end position="20"/>
    </location>
</feature>
<accession>A0A7D4FV00</accession>
<evidence type="ECO:0000256" key="1">
    <source>
        <dbReference type="SAM" id="Phobius"/>
    </source>
</evidence>
<dbReference type="Proteomes" id="UP000500843">
    <property type="component" value="Chromosome 2"/>
</dbReference>
<feature type="transmembrane region" description="Helical" evidence="1">
    <location>
        <begin position="103"/>
        <end position="120"/>
    </location>
</feature>
<evidence type="ECO:0000313" key="3">
    <source>
        <dbReference type="Proteomes" id="UP000500843"/>
    </source>
</evidence>
<protein>
    <submittedName>
        <fullName evidence="2">DUF2752 domain-containing protein</fullName>
    </submittedName>
</protein>
<dbReference type="AlphaFoldDB" id="A0A7D4FV00"/>
<feature type="transmembrane region" description="Helical" evidence="1">
    <location>
        <begin position="64"/>
        <end position="83"/>
    </location>
</feature>
<gene>
    <name evidence="2" type="ORF">FIU21_08945</name>
</gene>
<proteinExistence type="predicted"/>